<dbReference type="EMBL" id="CP061169">
    <property type="protein sequence ID" value="QPZ39709.1"/>
    <property type="molecule type" value="Genomic_DNA"/>
</dbReference>
<organism evidence="2 3">
    <name type="scientific">Paramicrobacterium chengjingii</name>
    <dbReference type="NCBI Taxonomy" id="2769067"/>
    <lineage>
        <taxon>Bacteria</taxon>
        <taxon>Bacillati</taxon>
        <taxon>Actinomycetota</taxon>
        <taxon>Actinomycetes</taxon>
        <taxon>Micrococcales</taxon>
        <taxon>Microbacteriaceae</taxon>
        <taxon>Paramicrobacterium</taxon>
    </lineage>
</organism>
<dbReference type="Gene3D" id="3.40.50.300">
    <property type="entry name" value="P-loop containing nucleotide triphosphate hydrolases"/>
    <property type="match status" value="1"/>
</dbReference>
<protein>
    <submittedName>
        <fullName evidence="2">PBSX family phage terminase large subunit</fullName>
    </submittedName>
</protein>
<name>A0ABX6YMA2_9MICO</name>
<sequence length="427" mass="47897">MPSKGLSKKQIASIAQSELKKIALWVGAVSGGKTIASLFAFLIAVRRARGTGLIVIVGKTLQTIERNIIEPLQSVELFGSLAAQTTHTKGSNTAIILGREVHLVGANDTRSEEKIRGATIELAYVDEATLLPVGFWEMLLTRLRVEGARLLATTNPGSFNHWLRIQYMLDAEAKNMVVFHFTMDDNPSLTPEYVRDMKASFAGVFYDRFILGKWTNAEGAIFDMWDPAKHQIEWASLPPMWKLLAVGIDYGTTNPTSAILVGIALNVDDLGKPHPKLYAIDEWRYESTTEKQKLTDMELSRRLREWLAEDHLPPHQPRLQPDYVILDPSAASFRVQLRQDGLISTQADNDVLDGIRTVASLLTSEHLLVTEKCTGFLKEVTEYRWDSKASEKGDDKPLKENDHSCDSLRYAIRTTETIWRQHVKLAA</sequence>
<dbReference type="InterPro" id="IPR027417">
    <property type="entry name" value="P-loop_NTPase"/>
</dbReference>
<dbReference type="Gene3D" id="3.30.420.280">
    <property type="match status" value="1"/>
</dbReference>
<reference evidence="2 3" key="1">
    <citation type="submission" date="2020-12" db="EMBL/GenBank/DDBJ databases">
        <title>Microbacterium sp. HY060.</title>
        <authorList>
            <person name="Zhou J."/>
        </authorList>
    </citation>
    <scope>NUCLEOTIDE SEQUENCE [LARGE SCALE GENOMIC DNA]</scope>
    <source>
        <strain evidence="2 3">HY60</strain>
    </source>
</reference>
<gene>
    <name evidence="2" type="ORF">HCR76_06600</name>
</gene>
<accession>A0ABX6YMA2</accession>
<evidence type="ECO:0000313" key="2">
    <source>
        <dbReference type="EMBL" id="QPZ39709.1"/>
    </source>
</evidence>
<keyword evidence="1" id="KW-0472">Membrane</keyword>
<evidence type="ECO:0000313" key="3">
    <source>
        <dbReference type="Proteomes" id="UP000662814"/>
    </source>
</evidence>
<evidence type="ECO:0000256" key="1">
    <source>
        <dbReference type="SAM" id="Phobius"/>
    </source>
</evidence>
<dbReference type="RefSeq" id="WP_166989340.1">
    <property type="nucleotide sequence ID" value="NZ_CP061169.1"/>
</dbReference>
<dbReference type="Proteomes" id="UP000662814">
    <property type="component" value="Chromosome"/>
</dbReference>
<feature type="transmembrane region" description="Helical" evidence="1">
    <location>
        <begin position="22"/>
        <end position="45"/>
    </location>
</feature>
<dbReference type="NCBIfam" id="TIGR01547">
    <property type="entry name" value="phage_term_2"/>
    <property type="match status" value="1"/>
</dbReference>
<dbReference type="InterPro" id="IPR006437">
    <property type="entry name" value="Phage_terminase_lsu"/>
</dbReference>
<keyword evidence="3" id="KW-1185">Reference proteome</keyword>
<proteinExistence type="predicted"/>
<keyword evidence="1" id="KW-1133">Transmembrane helix</keyword>
<dbReference type="Pfam" id="PF03237">
    <property type="entry name" value="Terminase_6N"/>
    <property type="match status" value="1"/>
</dbReference>
<keyword evidence="1" id="KW-0812">Transmembrane</keyword>